<keyword evidence="6" id="KW-0560">Oxidoreductase</keyword>
<comment type="pathway">
    <text evidence="11">Porphyrin-containing compound metabolism.</text>
</comment>
<dbReference type="InterPro" id="IPR003780">
    <property type="entry name" value="COX15/CtaA_fam"/>
</dbReference>
<proteinExistence type="predicted"/>
<dbReference type="GO" id="GO:0006784">
    <property type="term" value="P:heme A biosynthetic process"/>
    <property type="evidence" value="ECO:0007669"/>
    <property type="project" value="InterPro"/>
</dbReference>
<evidence type="ECO:0000256" key="3">
    <source>
        <dbReference type="ARBA" id="ARBA00022692"/>
    </source>
</evidence>
<evidence type="ECO:0000313" key="13">
    <source>
        <dbReference type="EMBL" id="OYO23137.1"/>
    </source>
</evidence>
<evidence type="ECO:0000256" key="12">
    <source>
        <dbReference type="SAM" id="Phobius"/>
    </source>
</evidence>
<evidence type="ECO:0000256" key="11">
    <source>
        <dbReference type="ARBA" id="ARBA00023444"/>
    </source>
</evidence>
<feature type="transmembrane region" description="Helical" evidence="12">
    <location>
        <begin position="134"/>
        <end position="154"/>
    </location>
</feature>
<dbReference type="EMBL" id="NMVQ01000008">
    <property type="protein sequence ID" value="OYO23137.1"/>
    <property type="molecule type" value="Genomic_DNA"/>
</dbReference>
<gene>
    <name evidence="13" type="ORF">CGZ93_06675</name>
</gene>
<sequence>MDVVTEEPVGVDSGWKTLRAWSLGSLIGNMGLILTGALVRLTKSGLGCPTWPKCTNESLIPQGMGLHGAIEFGNRLLTFVLVALAIGTFYAALRVRDRGAPRRDLRRLAFWSALGIPAQAIIGGITVLTKLNPYVVASHLLVSVALIVVLVLLVRRAYRVPPDPTDARGQALARVTFWLVMLSVVLGTLVTGSAPHSGDADAARTGFTLEIVAKAHAWSVWAVIIAMVACWLVTRSRSLLWLGVAVLFQGLVGYLQYFNGLPIWIVALHMVGVAVVTALAANVLWGVRRVTTR</sequence>
<evidence type="ECO:0000256" key="6">
    <source>
        <dbReference type="ARBA" id="ARBA00023002"/>
    </source>
</evidence>
<keyword evidence="14" id="KW-1185">Reference proteome</keyword>
<keyword evidence="10" id="KW-1015">Disulfide bond</keyword>
<feature type="transmembrane region" description="Helical" evidence="12">
    <location>
        <begin position="175"/>
        <end position="195"/>
    </location>
</feature>
<dbReference type="Pfam" id="PF02628">
    <property type="entry name" value="COX15-CtaA"/>
    <property type="match status" value="2"/>
</dbReference>
<keyword evidence="9 12" id="KW-0472">Membrane</keyword>
<feature type="transmembrane region" description="Helical" evidence="12">
    <location>
        <begin position="215"/>
        <end position="232"/>
    </location>
</feature>
<feature type="transmembrane region" description="Helical" evidence="12">
    <location>
        <begin position="239"/>
        <end position="257"/>
    </location>
</feature>
<evidence type="ECO:0008006" key="15">
    <source>
        <dbReference type="Google" id="ProtNLM"/>
    </source>
</evidence>
<evidence type="ECO:0000256" key="4">
    <source>
        <dbReference type="ARBA" id="ARBA00022723"/>
    </source>
</evidence>
<evidence type="ECO:0000256" key="5">
    <source>
        <dbReference type="ARBA" id="ARBA00022989"/>
    </source>
</evidence>
<dbReference type="Proteomes" id="UP000216311">
    <property type="component" value="Unassembled WGS sequence"/>
</dbReference>
<dbReference type="PANTHER" id="PTHR35457:SF1">
    <property type="entry name" value="HEME A SYNTHASE"/>
    <property type="match status" value="1"/>
</dbReference>
<comment type="caution">
    <text evidence="13">The sequence shown here is derived from an EMBL/GenBank/DDBJ whole genome shotgun (WGS) entry which is preliminary data.</text>
</comment>
<organism evidence="13 14">
    <name type="scientific">Enemella dayhoffiae</name>
    <dbReference type="NCBI Taxonomy" id="2016507"/>
    <lineage>
        <taxon>Bacteria</taxon>
        <taxon>Bacillati</taxon>
        <taxon>Actinomycetota</taxon>
        <taxon>Actinomycetes</taxon>
        <taxon>Propionibacteriales</taxon>
        <taxon>Propionibacteriaceae</taxon>
        <taxon>Enemella</taxon>
    </lineage>
</organism>
<feature type="transmembrane region" description="Helical" evidence="12">
    <location>
        <begin position="76"/>
        <end position="96"/>
    </location>
</feature>
<dbReference type="GO" id="GO:0016020">
    <property type="term" value="C:membrane"/>
    <property type="evidence" value="ECO:0007669"/>
    <property type="project" value="UniProtKB-SubCell"/>
</dbReference>
<evidence type="ECO:0000256" key="1">
    <source>
        <dbReference type="ARBA" id="ARBA00004141"/>
    </source>
</evidence>
<reference evidence="13 14" key="1">
    <citation type="submission" date="2017-07" db="EMBL/GenBank/DDBJ databases">
        <title>Draft whole genome sequences of clinical Proprionibacteriaceae strains.</title>
        <authorList>
            <person name="Bernier A.-M."/>
            <person name="Bernard K."/>
            <person name="Domingo M.-C."/>
        </authorList>
    </citation>
    <scope>NUCLEOTIDE SEQUENCE [LARGE SCALE GENOMIC DNA]</scope>
    <source>
        <strain evidence="13 14">NML 130396</strain>
    </source>
</reference>
<dbReference type="GO" id="GO:0016491">
    <property type="term" value="F:oxidoreductase activity"/>
    <property type="evidence" value="ECO:0007669"/>
    <property type="project" value="UniProtKB-KW"/>
</dbReference>
<keyword evidence="4" id="KW-0479">Metal-binding</keyword>
<keyword evidence="3 12" id="KW-0812">Transmembrane</keyword>
<evidence type="ECO:0000256" key="2">
    <source>
        <dbReference type="ARBA" id="ARBA00022475"/>
    </source>
</evidence>
<dbReference type="PANTHER" id="PTHR35457">
    <property type="entry name" value="HEME A SYNTHASE"/>
    <property type="match status" value="1"/>
</dbReference>
<evidence type="ECO:0000256" key="10">
    <source>
        <dbReference type="ARBA" id="ARBA00023157"/>
    </source>
</evidence>
<dbReference type="OrthoDB" id="5241540at2"/>
<evidence type="ECO:0000313" key="14">
    <source>
        <dbReference type="Proteomes" id="UP000216311"/>
    </source>
</evidence>
<feature type="transmembrane region" description="Helical" evidence="12">
    <location>
        <begin position="108"/>
        <end position="128"/>
    </location>
</feature>
<comment type="subcellular location">
    <subcellularLocation>
        <location evidence="1">Membrane</location>
        <topology evidence="1">Multi-pass membrane protein</topology>
    </subcellularLocation>
</comment>
<evidence type="ECO:0000256" key="8">
    <source>
        <dbReference type="ARBA" id="ARBA00023133"/>
    </source>
</evidence>
<dbReference type="AlphaFoldDB" id="A0A255H6A1"/>
<feature type="transmembrane region" description="Helical" evidence="12">
    <location>
        <begin position="263"/>
        <end position="287"/>
    </location>
</feature>
<keyword evidence="8" id="KW-0350">Heme biosynthesis</keyword>
<feature type="transmembrane region" description="Helical" evidence="12">
    <location>
        <begin position="20"/>
        <end position="39"/>
    </location>
</feature>
<keyword evidence="5 12" id="KW-1133">Transmembrane helix</keyword>
<keyword evidence="2" id="KW-1003">Cell membrane</keyword>
<dbReference type="InterPro" id="IPR050450">
    <property type="entry name" value="COX15/CtaA_HemeA_synthase"/>
</dbReference>
<evidence type="ECO:0000256" key="7">
    <source>
        <dbReference type="ARBA" id="ARBA00023004"/>
    </source>
</evidence>
<dbReference type="RefSeq" id="WP_094363370.1">
    <property type="nucleotide sequence ID" value="NZ_NMVQ01000008.1"/>
</dbReference>
<dbReference type="GO" id="GO:0046872">
    <property type="term" value="F:metal ion binding"/>
    <property type="evidence" value="ECO:0007669"/>
    <property type="project" value="UniProtKB-KW"/>
</dbReference>
<protein>
    <recommendedName>
        <fullName evidence="15">Cytochrome c oxidase assembly protein subunit 15</fullName>
    </recommendedName>
</protein>
<accession>A0A255H6A1</accession>
<keyword evidence="7" id="KW-0408">Iron</keyword>
<evidence type="ECO:0000256" key="9">
    <source>
        <dbReference type="ARBA" id="ARBA00023136"/>
    </source>
</evidence>
<name>A0A255H6A1_9ACTN</name>